<comment type="caution">
    <text evidence="1">The sequence shown here is derived from an EMBL/GenBank/DDBJ whole genome shotgun (WGS) entry which is preliminary data.</text>
</comment>
<organism evidence="1 2">
    <name type="scientific">Lolium multiflorum</name>
    <name type="common">Italian ryegrass</name>
    <name type="synonym">Lolium perenne subsp. multiflorum</name>
    <dbReference type="NCBI Taxonomy" id="4521"/>
    <lineage>
        <taxon>Eukaryota</taxon>
        <taxon>Viridiplantae</taxon>
        <taxon>Streptophyta</taxon>
        <taxon>Embryophyta</taxon>
        <taxon>Tracheophyta</taxon>
        <taxon>Spermatophyta</taxon>
        <taxon>Magnoliopsida</taxon>
        <taxon>Liliopsida</taxon>
        <taxon>Poales</taxon>
        <taxon>Poaceae</taxon>
        <taxon>BOP clade</taxon>
        <taxon>Pooideae</taxon>
        <taxon>Poodae</taxon>
        <taxon>Poeae</taxon>
        <taxon>Poeae Chloroplast Group 2 (Poeae type)</taxon>
        <taxon>Loliodinae</taxon>
        <taxon>Loliinae</taxon>
        <taxon>Lolium</taxon>
    </lineage>
</organism>
<name>A0AAD8ST26_LOLMU</name>
<keyword evidence="2" id="KW-1185">Reference proteome</keyword>
<dbReference type="InterPro" id="IPR004252">
    <property type="entry name" value="Probable_transposase_24"/>
</dbReference>
<dbReference type="PANTHER" id="PTHR33144:SF53">
    <property type="entry name" value="TRANSPOSASE TNP1_EN_SPM-LIKE DOMAIN-CONTAINING PROTEIN"/>
    <property type="match status" value="1"/>
</dbReference>
<reference evidence="1" key="1">
    <citation type="submission" date="2023-07" db="EMBL/GenBank/DDBJ databases">
        <title>A chromosome-level genome assembly of Lolium multiflorum.</title>
        <authorList>
            <person name="Chen Y."/>
            <person name="Copetti D."/>
            <person name="Kolliker R."/>
            <person name="Studer B."/>
        </authorList>
    </citation>
    <scope>NUCLEOTIDE SEQUENCE</scope>
    <source>
        <strain evidence="1">02402/16</strain>
        <tissue evidence="1">Leaf</tissue>
    </source>
</reference>
<dbReference type="PANTHER" id="PTHR33144">
    <property type="entry name" value="OS10G0409366 PROTEIN-RELATED"/>
    <property type="match status" value="1"/>
</dbReference>
<dbReference type="Pfam" id="PF03004">
    <property type="entry name" value="Transposase_24"/>
    <property type="match status" value="1"/>
</dbReference>
<dbReference type="Proteomes" id="UP001231189">
    <property type="component" value="Unassembled WGS sequence"/>
</dbReference>
<evidence type="ECO:0000313" key="1">
    <source>
        <dbReference type="EMBL" id="KAK1663105.1"/>
    </source>
</evidence>
<evidence type="ECO:0000313" key="2">
    <source>
        <dbReference type="Proteomes" id="UP001231189"/>
    </source>
</evidence>
<gene>
    <name evidence="1" type="ORF">QYE76_051264</name>
</gene>
<dbReference type="EMBL" id="JAUUTY010000003">
    <property type="protein sequence ID" value="KAK1663105.1"/>
    <property type="molecule type" value="Genomic_DNA"/>
</dbReference>
<evidence type="ECO:0008006" key="3">
    <source>
        <dbReference type="Google" id="ProtNLM"/>
    </source>
</evidence>
<sequence length="193" mass="22291">MLSDPEIGKTVHLYVSKEKASNDIAPPHNRNDFAPSNHTNESALLQDGGIYAEGADQLIVRRPQREFNKKYNILFAALLQTKFVYPKSCEKWILKTIGRDWRKFKSCLKKAIYNPAMKKNPDIKRKALYKLCPDDVDSDQWRGLIKFWKSKKGRALAEKNVISRSLVKNTHNAGTKSYARWVEDIRQADPEKK</sequence>
<protein>
    <recommendedName>
        <fullName evidence="3">Transposase</fullName>
    </recommendedName>
</protein>
<accession>A0AAD8ST26</accession>
<dbReference type="AlphaFoldDB" id="A0AAD8ST26"/>
<proteinExistence type="predicted"/>